<dbReference type="PANTHER" id="PTHR31384:SF1">
    <property type="entry name" value="AUXIN RESPONSE FACTOR 9"/>
    <property type="match status" value="1"/>
</dbReference>
<dbReference type="InterPro" id="IPR044835">
    <property type="entry name" value="ARF_plant"/>
</dbReference>
<keyword evidence="9" id="KW-0678">Repressor</keyword>
<dbReference type="GO" id="GO:0003677">
    <property type="term" value="F:DNA binding"/>
    <property type="evidence" value="ECO:0007669"/>
    <property type="project" value="UniProtKB-KW"/>
</dbReference>
<keyword evidence="13" id="KW-1185">Reference proteome</keyword>
<protein>
    <recommendedName>
        <fullName evidence="9">Auxin-responsive protein</fullName>
    </recommendedName>
</protein>
<evidence type="ECO:0000259" key="11">
    <source>
        <dbReference type="PROSITE" id="PS51745"/>
    </source>
</evidence>
<name>A0AAV6NNN8_9ROSI</name>
<feature type="domain" description="PB1" evidence="11">
    <location>
        <begin position="467"/>
        <end position="548"/>
    </location>
</feature>
<evidence type="ECO:0000256" key="9">
    <source>
        <dbReference type="RuleBase" id="RU004549"/>
    </source>
</evidence>
<evidence type="ECO:0000256" key="1">
    <source>
        <dbReference type="ARBA" id="ARBA00004123"/>
    </source>
</evidence>
<feature type="region of interest" description="Disordered" evidence="10">
    <location>
        <begin position="247"/>
        <end position="285"/>
    </location>
</feature>
<evidence type="ECO:0000256" key="6">
    <source>
        <dbReference type="ARBA" id="ARBA00023163"/>
    </source>
</evidence>
<dbReference type="Proteomes" id="UP000685013">
    <property type="component" value="Chromosome 4"/>
</dbReference>
<organism evidence="12 13">
    <name type="scientific">Cucurbita argyrosperma subsp. sororia</name>
    <dbReference type="NCBI Taxonomy" id="37648"/>
    <lineage>
        <taxon>Eukaryota</taxon>
        <taxon>Viridiplantae</taxon>
        <taxon>Streptophyta</taxon>
        <taxon>Embryophyta</taxon>
        <taxon>Tracheophyta</taxon>
        <taxon>Spermatophyta</taxon>
        <taxon>Magnoliopsida</taxon>
        <taxon>eudicotyledons</taxon>
        <taxon>Gunneridae</taxon>
        <taxon>Pentapetalae</taxon>
        <taxon>rosids</taxon>
        <taxon>fabids</taxon>
        <taxon>Cucurbitales</taxon>
        <taxon>Cucurbitaceae</taxon>
        <taxon>Cucurbiteae</taxon>
        <taxon>Cucurbita</taxon>
    </lineage>
</organism>
<dbReference type="InterPro" id="IPR053793">
    <property type="entry name" value="PB1-like"/>
</dbReference>
<dbReference type="GO" id="GO:0006355">
    <property type="term" value="P:regulation of DNA-templated transcription"/>
    <property type="evidence" value="ECO:0007669"/>
    <property type="project" value="InterPro"/>
</dbReference>
<dbReference type="GO" id="GO:0005634">
    <property type="term" value="C:nucleus"/>
    <property type="evidence" value="ECO:0007669"/>
    <property type="project" value="UniProtKB-SubCell"/>
</dbReference>
<evidence type="ECO:0000256" key="7">
    <source>
        <dbReference type="ARBA" id="ARBA00023242"/>
    </source>
</evidence>
<proteinExistence type="inferred from homology"/>
<feature type="compositionally biased region" description="Polar residues" evidence="10">
    <location>
        <begin position="264"/>
        <end position="279"/>
    </location>
</feature>
<comment type="similarity">
    <text evidence="9">Belongs to the Aux/IAA family.</text>
</comment>
<dbReference type="AlphaFoldDB" id="A0AAV6NNN8"/>
<feature type="non-terminal residue" evidence="12">
    <location>
        <position position="1"/>
    </location>
</feature>
<dbReference type="InterPro" id="IPR010525">
    <property type="entry name" value="ARF_dom"/>
</dbReference>
<evidence type="ECO:0000256" key="10">
    <source>
        <dbReference type="SAM" id="MobiDB-lite"/>
    </source>
</evidence>
<accession>A0AAV6NNN8</accession>
<sequence>MANRGGGSFSPSNVSSQGSGRDGLYVELWKASAGPLVEVPRVHEHVFYFPQGHMEQLEASTNQELNQKLPSFNLPSKILCHVVDVRLLAEQETDEVYAQISLIPEGNQEEPTTPGPSPGECQPRRHLLTTGWSTFVTSKRLVAGDSFVFLRASQFLVSLSKYKEAMNTKFLVGMRFKMRFEGEDSPERRFSGTIIGVDNISPYWPNSQWRSLRVQWDELASIQRPERVSPWEIELFVAPASQSIPQSISVKNKRPRPPLDIPDSDNSTVTTLRHPVSTQSHDDKTQLSVPAGWHYKQTDISSNGNSVSRTHNEGSWLTVPNGSVLQHRLKDSTEDHKSNSVWSAVFPGVPTAHSTCPTPRTSNPMSDQINEFGEEGRKTEVAPSCRLFGIELIDHSKRPVPPERTADQSNSAANEVAESHVNTLLSSNAEQQGSNLPKASSKERKLGLVQALPKEIQHKHNASSNCRSRTKVQMQGMAVGRAVDLTTLVGYDQLIDEMEKMFDIKGELRPRDKWEIVFTDDEGDTMLMGDYPWQEFCNMVRRIYIWSSQDVKTSSGRRLTMSAIEFDGTAITSESADS</sequence>
<keyword evidence="8 9" id="KW-0927">Auxin signaling pathway</keyword>
<evidence type="ECO:0000256" key="5">
    <source>
        <dbReference type="ARBA" id="ARBA00023125"/>
    </source>
</evidence>
<feature type="region of interest" description="Disordered" evidence="10">
    <location>
        <begin position="396"/>
        <end position="418"/>
    </location>
</feature>
<evidence type="ECO:0000256" key="4">
    <source>
        <dbReference type="ARBA" id="ARBA00023015"/>
    </source>
</evidence>
<comment type="subcellular location">
    <subcellularLocation>
        <location evidence="1 9">Nucleus</location>
    </subcellularLocation>
</comment>
<evidence type="ECO:0000256" key="3">
    <source>
        <dbReference type="ARBA" id="ARBA00011726"/>
    </source>
</evidence>
<dbReference type="EMBL" id="JAGKQH010000004">
    <property type="protein sequence ID" value="KAG6600506.1"/>
    <property type="molecule type" value="Genomic_DNA"/>
</dbReference>
<evidence type="ECO:0000256" key="8">
    <source>
        <dbReference type="ARBA" id="ARBA00023294"/>
    </source>
</evidence>
<comment type="caution">
    <text evidence="12">The sequence shown here is derived from an EMBL/GenBank/DDBJ whole genome shotgun (WGS) entry which is preliminary data.</text>
</comment>
<feature type="compositionally biased region" description="Basic and acidic residues" evidence="10">
    <location>
        <begin position="396"/>
        <end position="406"/>
    </location>
</feature>
<comment type="function">
    <text evidence="9">Aux/IAA proteins are short-lived transcriptional factors that function as repressors of early auxin response genes at low auxin concentrations.</text>
</comment>
<dbReference type="InterPro" id="IPR033389">
    <property type="entry name" value="AUX/IAA_dom"/>
</dbReference>
<dbReference type="Pfam" id="PF06507">
    <property type="entry name" value="ARF_AD"/>
    <property type="match status" value="1"/>
</dbReference>
<keyword evidence="5" id="KW-0238">DNA-binding</keyword>
<keyword evidence="6 9" id="KW-0804">Transcription</keyword>
<dbReference type="PANTHER" id="PTHR31384">
    <property type="entry name" value="AUXIN RESPONSE FACTOR 4-RELATED"/>
    <property type="match status" value="1"/>
</dbReference>
<evidence type="ECO:0000256" key="2">
    <source>
        <dbReference type="ARBA" id="ARBA00007853"/>
    </source>
</evidence>
<dbReference type="GO" id="GO:0009734">
    <property type="term" value="P:auxin-activated signaling pathway"/>
    <property type="evidence" value="ECO:0007669"/>
    <property type="project" value="UniProtKB-UniRule"/>
</dbReference>
<gene>
    <name evidence="12" type="primary">ARF9</name>
    <name evidence="12" type="ORF">SDJN03_05739</name>
</gene>
<comment type="subunit">
    <text evidence="3 9">Homodimers and heterodimers.</text>
</comment>
<comment type="similarity">
    <text evidence="2">Belongs to the ARF family.</text>
</comment>
<evidence type="ECO:0000313" key="13">
    <source>
        <dbReference type="Proteomes" id="UP000685013"/>
    </source>
</evidence>
<dbReference type="PROSITE" id="PS51745">
    <property type="entry name" value="PB1"/>
    <property type="match status" value="1"/>
</dbReference>
<keyword evidence="7 9" id="KW-0539">Nucleus</keyword>
<dbReference type="Pfam" id="PF02309">
    <property type="entry name" value="AUX_IAA"/>
    <property type="match status" value="2"/>
</dbReference>
<reference evidence="12 13" key="1">
    <citation type="journal article" date="2021" name="Hortic Res">
        <title>The domestication of Cucurbita argyrosperma as revealed by the genome of its wild relative.</title>
        <authorList>
            <person name="Barrera-Redondo J."/>
            <person name="Sanchez-de la Vega G."/>
            <person name="Aguirre-Liguori J.A."/>
            <person name="Castellanos-Morales G."/>
            <person name="Gutierrez-Guerrero Y.T."/>
            <person name="Aguirre-Dugua X."/>
            <person name="Aguirre-Planter E."/>
            <person name="Tenaillon M.I."/>
            <person name="Lira-Saade R."/>
            <person name="Eguiarte L.E."/>
        </authorList>
    </citation>
    <scope>NUCLEOTIDE SEQUENCE [LARGE SCALE GENOMIC DNA]</scope>
    <source>
        <strain evidence="12">JBR-2021</strain>
    </source>
</reference>
<evidence type="ECO:0000313" key="12">
    <source>
        <dbReference type="EMBL" id="KAG6600506.1"/>
    </source>
</evidence>
<feature type="region of interest" description="Disordered" evidence="10">
    <location>
        <begin position="103"/>
        <end position="122"/>
    </location>
</feature>
<dbReference type="FunFam" id="2.30.30.1040:FF:000001">
    <property type="entry name" value="Auxin response factor"/>
    <property type="match status" value="1"/>
</dbReference>
<keyword evidence="4 9" id="KW-0805">Transcription regulation</keyword>